<organism evidence="5 6">
    <name type="scientific">Lactuca sativa</name>
    <name type="common">Garden lettuce</name>
    <dbReference type="NCBI Taxonomy" id="4236"/>
    <lineage>
        <taxon>Eukaryota</taxon>
        <taxon>Viridiplantae</taxon>
        <taxon>Streptophyta</taxon>
        <taxon>Embryophyta</taxon>
        <taxon>Tracheophyta</taxon>
        <taxon>Spermatophyta</taxon>
        <taxon>Magnoliopsida</taxon>
        <taxon>eudicotyledons</taxon>
        <taxon>Gunneridae</taxon>
        <taxon>Pentapetalae</taxon>
        <taxon>asterids</taxon>
        <taxon>campanulids</taxon>
        <taxon>Asterales</taxon>
        <taxon>Asteraceae</taxon>
        <taxon>Cichorioideae</taxon>
        <taxon>Cichorieae</taxon>
        <taxon>Lactucinae</taxon>
        <taxon>Lactuca</taxon>
    </lineage>
</organism>
<dbReference type="Gene3D" id="3.30.450.50">
    <property type="entry name" value="Longin domain"/>
    <property type="match status" value="1"/>
</dbReference>
<evidence type="ECO:0008006" key="7">
    <source>
        <dbReference type="Google" id="ProtNLM"/>
    </source>
</evidence>
<keyword evidence="3" id="KW-0472">Membrane</keyword>
<dbReference type="AlphaFoldDB" id="A0A9R1WZM7"/>
<accession>A0A9R1WZM7</accession>
<protein>
    <recommendedName>
        <fullName evidence="7">Longin domain-containing protein</fullName>
    </recommendedName>
</protein>
<dbReference type="InterPro" id="IPR011012">
    <property type="entry name" value="Longin-like_dom_sf"/>
</dbReference>
<comment type="similarity">
    <text evidence="2">Belongs to the synaptobrevin family.</text>
</comment>
<gene>
    <name evidence="5" type="ORF">LSAT_V11C800390690</name>
</gene>
<dbReference type="InterPro" id="IPR010908">
    <property type="entry name" value="Longin_dom"/>
</dbReference>
<dbReference type="GO" id="GO:0016020">
    <property type="term" value="C:membrane"/>
    <property type="evidence" value="ECO:0007669"/>
    <property type="project" value="UniProtKB-SubCell"/>
</dbReference>
<dbReference type="CDD" id="cd14824">
    <property type="entry name" value="Longin"/>
    <property type="match status" value="1"/>
</dbReference>
<dbReference type="PANTHER" id="PTHR47461:SF3">
    <property type="entry name" value="PHYTOLONGIN PHYL2.2"/>
    <property type="match status" value="1"/>
</dbReference>
<dbReference type="PANTHER" id="PTHR47461">
    <property type="entry name" value="PHYTOLONGIN PHYL1.2"/>
    <property type="match status" value="1"/>
</dbReference>
<feature type="region of interest" description="Disordered" evidence="4">
    <location>
        <begin position="136"/>
        <end position="167"/>
    </location>
</feature>
<sequence>MSWNPNLIFYACIAKDTTILAEFNSKDADLGDLAKKCLEKTPPFHSIFSHTVHGETYMFFILDPFVYFGIFDESLEKPECLLFLKSVKNAFTSMIDNRNSGTMKQRLYSPNWHCFQGEFSPVFQQLLASNLEFDATSSPADSKDDHRESLNSVRRKNKGSTDSSSMKKRFFGDVDKDVAEEGKLDLDNDDGSVSSGSRMQRTRYIWKKQESMVVLSMDLIRVCGVLLFVIWLWVKNQSINSRTWKMGFEEEPKLLLFSQRFSRLELEGGFTPPPDTYTGAGATIPFQWEEAPGKPRCTTTSDPAPQGVRCLNLPPRLLMNTKEESIQTESPTSVLDEPYSGMSSPGRSKWKMMMGLRKMMMCKRTSSHQLRSWSLDSFTYISSRDGDSSSSLNDVFSDSLDSNVKNNKVSTTRGIIFFNKTAFSILENMNQSINQVVPWRR</sequence>
<evidence type="ECO:0000256" key="3">
    <source>
        <dbReference type="ARBA" id="ARBA00023136"/>
    </source>
</evidence>
<feature type="region of interest" description="Disordered" evidence="4">
    <location>
        <begin position="324"/>
        <end position="346"/>
    </location>
</feature>
<dbReference type="SUPFAM" id="SSF64356">
    <property type="entry name" value="SNARE-like"/>
    <property type="match status" value="1"/>
</dbReference>
<evidence type="ECO:0000256" key="4">
    <source>
        <dbReference type="SAM" id="MobiDB-lite"/>
    </source>
</evidence>
<dbReference type="Gramene" id="rna-gnl|WGS:NBSK|LSAT_8X5280_mrna">
    <property type="protein sequence ID" value="cds-PLY97684.1"/>
    <property type="gene ID" value="gene-LSAT_8X5280"/>
</dbReference>
<name>A0A9R1WZM7_LACSA</name>
<dbReference type="EMBL" id="NBSK02000008">
    <property type="protein sequence ID" value="KAJ0193671.1"/>
    <property type="molecule type" value="Genomic_DNA"/>
</dbReference>
<comment type="caution">
    <text evidence="5">The sequence shown here is derived from an EMBL/GenBank/DDBJ whole genome shotgun (WGS) entry which is preliminary data.</text>
</comment>
<evidence type="ECO:0000256" key="1">
    <source>
        <dbReference type="ARBA" id="ARBA00004370"/>
    </source>
</evidence>
<proteinExistence type="inferred from homology"/>
<comment type="subcellular location">
    <subcellularLocation>
        <location evidence="1">Membrane</location>
    </subcellularLocation>
</comment>
<reference evidence="5 6" key="1">
    <citation type="journal article" date="2017" name="Nat. Commun.">
        <title>Genome assembly with in vitro proximity ligation data and whole-genome triplication in lettuce.</title>
        <authorList>
            <person name="Reyes-Chin-Wo S."/>
            <person name="Wang Z."/>
            <person name="Yang X."/>
            <person name="Kozik A."/>
            <person name="Arikit S."/>
            <person name="Song C."/>
            <person name="Xia L."/>
            <person name="Froenicke L."/>
            <person name="Lavelle D.O."/>
            <person name="Truco M.J."/>
            <person name="Xia R."/>
            <person name="Zhu S."/>
            <person name="Xu C."/>
            <person name="Xu H."/>
            <person name="Xu X."/>
            <person name="Cox K."/>
            <person name="Korf I."/>
            <person name="Meyers B.C."/>
            <person name="Michelmore R.W."/>
        </authorList>
    </citation>
    <scope>NUCLEOTIDE SEQUENCE [LARGE SCALE GENOMIC DNA]</scope>
    <source>
        <strain evidence="6">cv. Salinas</strain>
        <tissue evidence="5">Seedlings</tissue>
    </source>
</reference>
<evidence type="ECO:0000256" key="2">
    <source>
        <dbReference type="ARBA" id="ARBA00008025"/>
    </source>
</evidence>
<evidence type="ECO:0000313" key="5">
    <source>
        <dbReference type="EMBL" id="KAJ0193671.1"/>
    </source>
</evidence>
<dbReference type="Proteomes" id="UP000235145">
    <property type="component" value="Unassembled WGS sequence"/>
</dbReference>
<keyword evidence="6" id="KW-1185">Reference proteome</keyword>
<evidence type="ECO:0000313" key="6">
    <source>
        <dbReference type="Proteomes" id="UP000235145"/>
    </source>
</evidence>
<dbReference type="InterPro" id="IPR044783">
    <property type="entry name" value="PHYL"/>
</dbReference>